<dbReference type="InParanoid" id="A0A1J7J1G2"/>
<feature type="compositionally biased region" description="Low complexity" evidence="1">
    <location>
        <begin position="301"/>
        <end position="312"/>
    </location>
</feature>
<feature type="compositionally biased region" description="Polar residues" evidence="1">
    <location>
        <begin position="32"/>
        <end position="52"/>
    </location>
</feature>
<feature type="region of interest" description="Disordered" evidence="1">
    <location>
        <begin position="284"/>
        <end position="331"/>
    </location>
</feature>
<keyword evidence="3" id="KW-1185">Reference proteome</keyword>
<feature type="compositionally biased region" description="Basic residues" evidence="1">
    <location>
        <begin position="285"/>
        <end position="300"/>
    </location>
</feature>
<feature type="compositionally biased region" description="Basic and acidic residues" evidence="1">
    <location>
        <begin position="112"/>
        <end position="122"/>
    </location>
</feature>
<accession>A0A1J7J1G2</accession>
<organism evidence="2 3">
    <name type="scientific">Coniochaeta ligniaria NRRL 30616</name>
    <dbReference type="NCBI Taxonomy" id="1408157"/>
    <lineage>
        <taxon>Eukaryota</taxon>
        <taxon>Fungi</taxon>
        <taxon>Dikarya</taxon>
        <taxon>Ascomycota</taxon>
        <taxon>Pezizomycotina</taxon>
        <taxon>Sordariomycetes</taxon>
        <taxon>Sordariomycetidae</taxon>
        <taxon>Coniochaetales</taxon>
        <taxon>Coniochaetaceae</taxon>
        <taxon>Coniochaeta</taxon>
    </lineage>
</organism>
<dbReference type="OrthoDB" id="3910171at2759"/>
<evidence type="ECO:0000256" key="1">
    <source>
        <dbReference type="SAM" id="MobiDB-lite"/>
    </source>
</evidence>
<dbReference type="EMBL" id="KV875106">
    <property type="protein sequence ID" value="OIW23696.1"/>
    <property type="molecule type" value="Genomic_DNA"/>
</dbReference>
<sequence>MFEHYTFGMQAQPVRRRSRELSPREAAAAGEQCQSQCPSPPLSATTVSPSTRTGRDSKSAPDSIDSLAQELSKQNLQLDRANLAHLQIQLSSPLLSPSAPCMPPIPPCLTLKIDDERRPRQDSRRRRPSPPALPTLSHTPMEVDQPPIAADEKRLVRQRSSQFHNNPNNSQAIQTLVEGMIASRSQCNVHRVSPPALTLTSAKRVVPISDPDDDIKLDLECMDLQVDEAYANGPSSDAEKEEKFLIETMTSLRRAAAPAGVRKPGYLQYRASADSALSCANVVRSRPRMRKRSKAHRRSKASSMISSPICSPVIPPSLPDELRIPSRHPNA</sequence>
<dbReference type="Proteomes" id="UP000182658">
    <property type="component" value="Unassembled WGS sequence"/>
</dbReference>
<reference evidence="2 3" key="1">
    <citation type="submission" date="2016-10" db="EMBL/GenBank/DDBJ databases">
        <title>Draft genome sequence of Coniochaeta ligniaria NRRL30616, a lignocellulolytic fungus for bioabatement of inhibitors in plant biomass hydrolysates.</title>
        <authorList>
            <consortium name="DOE Joint Genome Institute"/>
            <person name="Jimenez D.J."/>
            <person name="Hector R.E."/>
            <person name="Riley R."/>
            <person name="Sun H."/>
            <person name="Grigoriev I.V."/>
            <person name="Van Elsas J.D."/>
            <person name="Nichols N.N."/>
        </authorList>
    </citation>
    <scope>NUCLEOTIDE SEQUENCE [LARGE SCALE GENOMIC DNA]</scope>
    <source>
        <strain evidence="2 3">NRRL 30616</strain>
    </source>
</reference>
<dbReference type="AlphaFoldDB" id="A0A1J7J1G2"/>
<feature type="region of interest" description="Disordered" evidence="1">
    <location>
        <begin position="1"/>
        <end position="64"/>
    </location>
</feature>
<feature type="region of interest" description="Disordered" evidence="1">
    <location>
        <begin position="106"/>
        <end position="143"/>
    </location>
</feature>
<proteinExistence type="predicted"/>
<name>A0A1J7J1G2_9PEZI</name>
<gene>
    <name evidence="2" type="ORF">CONLIGDRAFT_140143</name>
</gene>
<evidence type="ECO:0000313" key="3">
    <source>
        <dbReference type="Proteomes" id="UP000182658"/>
    </source>
</evidence>
<protein>
    <submittedName>
        <fullName evidence="2">Uncharacterized protein</fullName>
    </submittedName>
</protein>
<evidence type="ECO:0000313" key="2">
    <source>
        <dbReference type="EMBL" id="OIW23696.1"/>
    </source>
</evidence>